<accession>A0A6C2YPF6</accession>
<dbReference type="KEGG" id="tim:GMBLW1_08910"/>
<proteinExistence type="predicted"/>
<dbReference type="EMBL" id="LR586016">
    <property type="protein sequence ID" value="VIP03069.1"/>
    <property type="molecule type" value="Genomic_DNA"/>
</dbReference>
<dbReference type="RefSeq" id="WP_162658178.1">
    <property type="nucleotide sequence ID" value="NZ_LR593887.1"/>
</dbReference>
<dbReference type="InParanoid" id="A0A6C2YPF6"/>
<dbReference type="EMBL" id="LR593887">
    <property type="protein sequence ID" value="VTS03294.1"/>
    <property type="molecule type" value="Genomic_DNA"/>
</dbReference>
<sequence>MANTVIRINPARAIKDTQVELAKRLLRAGVTLVAEHQRRLNRSNPMPHQTPAQVGEYPRKRTGFLQSQVMMEPTSPEEVAADLTVRVGIGVAAQYGEFLAQKGFLGLLDTAEDLRSKLEQILGGTSG</sequence>
<keyword evidence="2" id="KW-1185">Reference proteome</keyword>
<evidence type="ECO:0000313" key="1">
    <source>
        <dbReference type="EMBL" id="VIP03069.1"/>
    </source>
</evidence>
<protein>
    <submittedName>
        <fullName evidence="1">Uncharacterized protein</fullName>
    </submittedName>
</protein>
<gene>
    <name evidence="1" type="ORF">GMBLW1_08910</name>
</gene>
<organism evidence="1">
    <name type="scientific">Tuwongella immobilis</name>
    <dbReference type="NCBI Taxonomy" id="692036"/>
    <lineage>
        <taxon>Bacteria</taxon>
        <taxon>Pseudomonadati</taxon>
        <taxon>Planctomycetota</taxon>
        <taxon>Planctomycetia</taxon>
        <taxon>Gemmatales</taxon>
        <taxon>Gemmataceae</taxon>
        <taxon>Tuwongella</taxon>
    </lineage>
</organism>
<dbReference type="AlphaFoldDB" id="A0A6C2YPF6"/>
<name>A0A6C2YPF6_9BACT</name>
<reference evidence="1" key="1">
    <citation type="submission" date="2019-04" db="EMBL/GenBank/DDBJ databases">
        <authorList>
            <consortium name="Science for Life Laboratories"/>
        </authorList>
    </citation>
    <scope>NUCLEOTIDE SEQUENCE</scope>
    <source>
        <strain evidence="1">MBLW1</strain>
    </source>
</reference>
<dbReference type="Proteomes" id="UP000464378">
    <property type="component" value="Chromosome"/>
</dbReference>
<evidence type="ECO:0000313" key="2">
    <source>
        <dbReference type="Proteomes" id="UP000464378"/>
    </source>
</evidence>